<dbReference type="Pfam" id="PF00072">
    <property type="entry name" value="Response_reg"/>
    <property type="match status" value="1"/>
</dbReference>
<dbReference type="PROSITE" id="PS50110">
    <property type="entry name" value="RESPONSE_REGULATORY"/>
    <property type="match status" value="1"/>
</dbReference>
<feature type="domain" description="Response regulatory" evidence="3">
    <location>
        <begin position="12"/>
        <end position="124"/>
    </location>
</feature>
<evidence type="ECO:0000256" key="2">
    <source>
        <dbReference type="PROSITE-ProRule" id="PRU00169"/>
    </source>
</evidence>
<comment type="caution">
    <text evidence="4">The sequence shown here is derived from an EMBL/GenBank/DDBJ whole genome shotgun (WGS) entry which is preliminary data.</text>
</comment>
<dbReference type="PANTHER" id="PTHR44591:SF21">
    <property type="entry name" value="TWO-COMPONENT RESPONSE REGULATOR"/>
    <property type="match status" value="1"/>
</dbReference>
<organism evidence="4 5">
    <name type="scientific">Pseudomonas oryzicola</name>
    <dbReference type="NCBI Taxonomy" id="485876"/>
    <lineage>
        <taxon>Bacteria</taxon>
        <taxon>Pseudomonadati</taxon>
        <taxon>Pseudomonadota</taxon>
        <taxon>Gammaproteobacteria</taxon>
        <taxon>Pseudomonadales</taxon>
        <taxon>Pseudomonadaceae</taxon>
        <taxon>Pseudomonas</taxon>
    </lineage>
</organism>
<dbReference type="Proteomes" id="UP000609530">
    <property type="component" value="Unassembled WGS sequence"/>
</dbReference>
<sequence>MNTYESSAVHPTILLVEDEPILRELLTCALEDLGATVFPVGTAEEGRRLSLRQAFSLLLTDVRTPGPLNGLALAQELHDRQPATRIIVMSGYHDAASTTLPPGAVFLPKPWALDQLLAVIGDQLGKVKPPSVRPAA</sequence>
<feature type="modified residue" description="4-aspartylphosphate" evidence="2">
    <location>
        <position position="61"/>
    </location>
</feature>
<keyword evidence="1 2" id="KW-0597">Phosphoprotein</keyword>
<evidence type="ECO:0000259" key="3">
    <source>
        <dbReference type="PROSITE" id="PS50110"/>
    </source>
</evidence>
<keyword evidence="5" id="KW-1185">Reference proteome</keyword>
<proteinExistence type="predicted"/>
<dbReference type="PANTHER" id="PTHR44591">
    <property type="entry name" value="STRESS RESPONSE REGULATOR PROTEIN 1"/>
    <property type="match status" value="1"/>
</dbReference>
<dbReference type="InterPro" id="IPR050595">
    <property type="entry name" value="Bact_response_regulator"/>
</dbReference>
<name>A0ABS6QAL1_9PSED</name>
<dbReference type="RefSeq" id="WP_186674420.1">
    <property type="nucleotide sequence ID" value="NZ_JABWRZ020000001.1"/>
</dbReference>
<gene>
    <name evidence="4" type="ORF">HU760_011575</name>
</gene>
<reference evidence="4 5" key="1">
    <citation type="journal article" date="2020" name="Microorganisms">
        <title>Reliable Identification of Environmental Pseudomonas Isolates Using the rpoD Gene.</title>
        <authorList>
            <consortium name="The Broad Institute Genome Sequencing Platform"/>
            <person name="Girard L."/>
            <person name="Lood C."/>
            <person name="Rokni-Zadeh H."/>
            <person name="van Noort V."/>
            <person name="Lavigne R."/>
            <person name="De Mot R."/>
        </authorList>
    </citation>
    <scope>NUCLEOTIDE SEQUENCE [LARGE SCALE GENOMIC DNA]</scope>
    <source>
        <strain evidence="4 5">RD9SR1</strain>
    </source>
</reference>
<evidence type="ECO:0000313" key="4">
    <source>
        <dbReference type="EMBL" id="MBV4491233.1"/>
    </source>
</evidence>
<protein>
    <submittedName>
        <fullName evidence="4">Response regulator</fullName>
    </submittedName>
</protein>
<evidence type="ECO:0000313" key="5">
    <source>
        <dbReference type="Proteomes" id="UP000609530"/>
    </source>
</evidence>
<dbReference type="InterPro" id="IPR001789">
    <property type="entry name" value="Sig_transdc_resp-reg_receiver"/>
</dbReference>
<dbReference type="Gene3D" id="3.40.50.2300">
    <property type="match status" value="1"/>
</dbReference>
<accession>A0ABS6QAL1</accession>
<dbReference type="SUPFAM" id="SSF52172">
    <property type="entry name" value="CheY-like"/>
    <property type="match status" value="1"/>
</dbReference>
<dbReference type="InterPro" id="IPR011006">
    <property type="entry name" value="CheY-like_superfamily"/>
</dbReference>
<dbReference type="EMBL" id="JABWRZ020000001">
    <property type="protein sequence ID" value="MBV4491233.1"/>
    <property type="molecule type" value="Genomic_DNA"/>
</dbReference>
<dbReference type="SMART" id="SM00448">
    <property type="entry name" value="REC"/>
    <property type="match status" value="1"/>
</dbReference>
<evidence type="ECO:0000256" key="1">
    <source>
        <dbReference type="ARBA" id="ARBA00022553"/>
    </source>
</evidence>